<dbReference type="Pfam" id="PF04827">
    <property type="entry name" value="Plant_tran"/>
    <property type="match status" value="1"/>
</dbReference>
<feature type="coiled-coil region" evidence="6">
    <location>
        <begin position="164"/>
        <end position="205"/>
    </location>
</feature>
<organism evidence="7">
    <name type="scientific">Solanum lycopersicum</name>
    <name type="common">Tomato</name>
    <name type="synonym">Lycopersicon esculentum</name>
    <dbReference type="NCBI Taxonomy" id="4081"/>
    <lineage>
        <taxon>Eukaryota</taxon>
        <taxon>Viridiplantae</taxon>
        <taxon>Streptophyta</taxon>
        <taxon>Embryophyta</taxon>
        <taxon>Tracheophyta</taxon>
        <taxon>Spermatophyta</taxon>
        <taxon>Magnoliopsida</taxon>
        <taxon>eudicotyledons</taxon>
        <taxon>Gunneridae</taxon>
        <taxon>Pentapetalae</taxon>
        <taxon>asterids</taxon>
        <taxon>lamiids</taxon>
        <taxon>Solanales</taxon>
        <taxon>Solanaceae</taxon>
        <taxon>Solanoideae</taxon>
        <taxon>Solaneae</taxon>
        <taxon>Solanum</taxon>
        <taxon>Solanum subgen. Lycopersicon</taxon>
    </lineage>
</organism>
<evidence type="ECO:0008006" key="9">
    <source>
        <dbReference type="Google" id="ProtNLM"/>
    </source>
</evidence>
<dbReference type="Proteomes" id="UP000004994">
    <property type="component" value="Chromosome 9"/>
</dbReference>
<name>A0A3Q7I1P2_SOLLC</name>
<dbReference type="InterPro" id="IPR006912">
    <property type="entry name" value="Harbinger_derived_prot"/>
</dbReference>
<evidence type="ECO:0000256" key="6">
    <source>
        <dbReference type="SAM" id="Coils"/>
    </source>
</evidence>
<dbReference type="Gramene" id="Solyc09g055700.3.1">
    <property type="protein sequence ID" value="Solyc09g055700.3.1"/>
    <property type="gene ID" value="Solyc09g055700.3"/>
</dbReference>
<keyword evidence="3" id="KW-0221">Differentiation</keyword>
<dbReference type="PaxDb" id="4081-Solyc09g055700.2.1"/>
<evidence type="ECO:0000313" key="8">
    <source>
        <dbReference type="Proteomes" id="UP000004994"/>
    </source>
</evidence>
<feature type="coiled-coil region" evidence="6">
    <location>
        <begin position="251"/>
        <end position="278"/>
    </location>
</feature>
<keyword evidence="2" id="KW-0217">Developmental protein</keyword>
<dbReference type="PANTHER" id="PTHR33405">
    <property type="entry name" value="PROTEIN FLX-LIKE 2"/>
    <property type="match status" value="1"/>
</dbReference>
<evidence type="ECO:0000256" key="5">
    <source>
        <dbReference type="ARBA" id="ARBA00023089"/>
    </source>
</evidence>
<keyword evidence="4 6" id="KW-0175">Coiled coil</keyword>
<dbReference type="OMA" id="GPYDMQH"/>
<evidence type="ECO:0000256" key="3">
    <source>
        <dbReference type="ARBA" id="ARBA00022782"/>
    </source>
</evidence>
<dbReference type="InParanoid" id="A0A3Q7I1P2"/>
<dbReference type="GO" id="GO:0009908">
    <property type="term" value="P:flower development"/>
    <property type="evidence" value="ECO:0007669"/>
    <property type="project" value="UniProtKB-KW"/>
</dbReference>
<dbReference type="AlphaFoldDB" id="A0A3Q7I1P2"/>
<keyword evidence="5" id="KW-0287">Flowering</keyword>
<dbReference type="STRING" id="4081.A0A3Q7I1P2"/>
<proteinExistence type="inferred from homology"/>
<dbReference type="InterPro" id="IPR040353">
    <property type="entry name" value="FLX/FLX-like"/>
</dbReference>
<evidence type="ECO:0000256" key="2">
    <source>
        <dbReference type="ARBA" id="ARBA00022473"/>
    </source>
</evidence>
<dbReference type="PANTHER" id="PTHR33405:SF17">
    <property type="entry name" value="PROTEIN FLC EXPRESSOR"/>
    <property type="match status" value="1"/>
</dbReference>
<reference evidence="7" key="2">
    <citation type="submission" date="2019-01" db="UniProtKB">
        <authorList>
            <consortium name="EnsemblPlants"/>
        </authorList>
    </citation>
    <scope>IDENTIFICATION</scope>
    <source>
        <strain evidence="7">cv. Heinz 1706</strain>
    </source>
</reference>
<evidence type="ECO:0000256" key="1">
    <source>
        <dbReference type="ARBA" id="ARBA00005405"/>
    </source>
</evidence>
<reference evidence="7" key="1">
    <citation type="journal article" date="2012" name="Nature">
        <title>The tomato genome sequence provides insights into fleshy fruit evolution.</title>
        <authorList>
            <consortium name="Tomato Genome Consortium"/>
        </authorList>
    </citation>
    <scope>NUCLEOTIDE SEQUENCE [LARGE SCALE GENOMIC DNA]</scope>
    <source>
        <strain evidence="7">cv. Heinz 1706</strain>
    </source>
</reference>
<evidence type="ECO:0000256" key="4">
    <source>
        <dbReference type="ARBA" id="ARBA00023054"/>
    </source>
</evidence>
<accession>A0A3Q7I1P2</accession>
<keyword evidence="8" id="KW-1185">Reference proteome</keyword>
<protein>
    <recommendedName>
        <fullName evidence="9">Protein FLC EXPRESSOR</fullName>
    </recommendedName>
</protein>
<dbReference type="GO" id="GO:0030154">
    <property type="term" value="P:cell differentiation"/>
    <property type="evidence" value="ECO:0007669"/>
    <property type="project" value="UniProtKB-KW"/>
</dbReference>
<evidence type="ECO:0000313" key="7">
    <source>
        <dbReference type="EnsemblPlants" id="Solyc09g055700.3.1"/>
    </source>
</evidence>
<dbReference type="EnsemblPlants" id="Solyc09g055700.3.1">
    <property type="protein sequence ID" value="Solyc09g055700.3.1"/>
    <property type="gene ID" value="Solyc09g055700.3"/>
</dbReference>
<sequence length="322" mass="36922">MISLLRMHNFKWSTVIHTIRNPRSQKKEYFTMNQESSQKDVERTIGVVMTRRKCRHAPYTDDSRRRFAPPEAQPQPHLQLQLRIHPSDLIDDREVAQQREIEKLLQENRSLAGAHVSLNQELSAIQHELRLLSSTAATVKTERDAEVREVYDEARKKESDVCILDELRVDLARVRSDIQNLVDDRKELTAKLQNMEEDLVKVGSELQQFPVIKAEMESMRKEVQRGRAAIDYEKKMHTSNLEYSQAMEKHKITLASEIEKLHAELANAEKRARAAAAAAAPSNLNHQISAATPNFTYSANYGNPETGYGENLYPAPYAVHQQ</sequence>
<comment type="similarity">
    <text evidence="1">Belongs to the FLX family.</text>
</comment>